<dbReference type="PANTHER" id="PTHR46825">
    <property type="entry name" value="D-ALANYL-D-ALANINE-CARBOXYPEPTIDASE/ENDOPEPTIDASE AMPH"/>
    <property type="match status" value="1"/>
</dbReference>
<dbReference type="Gene3D" id="3.40.710.10">
    <property type="entry name" value="DD-peptidase/beta-lactamase superfamily"/>
    <property type="match status" value="1"/>
</dbReference>
<dbReference type="AlphaFoldDB" id="A0A5C7VUP2"/>
<dbReference type="InterPro" id="IPR001466">
    <property type="entry name" value="Beta-lactam-related"/>
</dbReference>
<comment type="caution">
    <text evidence="2">The sequence shown here is derived from an EMBL/GenBank/DDBJ whole genome shotgun (WGS) entry which is preliminary data.</text>
</comment>
<evidence type="ECO:0000313" key="3">
    <source>
        <dbReference type="Proteomes" id="UP000321055"/>
    </source>
</evidence>
<accession>A0A5C7VUP2</accession>
<dbReference type="GO" id="GO:0016787">
    <property type="term" value="F:hydrolase activity"/>
    <property type="evidence" value="ECO:0007669"/>
    <property type="project" value="UniProtKB-KW"/>
</dbReference>
<organism evidence="2 3">
    <name type="scientific">Nitrosomonas oligotropha</name>
    <dbReference type="NCBI Taxonomy" id="42354"/>
    <lineage>
        <taxon>Bacteria</taxon>
        <taxon>Pseudomonadati</taxon>
        <taxon>Pseudomonadota</taxon>
        <taxon>Betaproteobacteria</taxon>
        <taxon>Nitrosomonadales</taxon>
        <taxon>Nitrosomonadaceae</taxon>
        <taxon>Nitrosomonas</taxon>
    </lineage>
</organism>
<reference evidence="2 3" key="1">
    <citation type="submission" date="2018-09" db="EMBL/GenBank/DDBJ databases">
        <title>Metagenome Assembled Genomes from an Advanced Water Purification Facility.</title>
        <authorList>
            <person name="Stamps B.W."/>
            <person name="Spear J.R."/>
        </authorList>
    </citation>
    <scope>NUCLEOTIDE SEQUENCE [LARGE SCALE GENOMIC DNA]</scope>
    <source>
        <strain evidence="2">Bin_54_1</strain>
    </source>
</reference>
<proteinExistence type="predicted"/>
<keyword evidence="2" id="KW-0378">Hydrolase</keyword>
<dbReference type="SUPFAM" id="SSF56601">
    <property type="entry name" value="beta-lactamase/transpeptidase-like"/>
    <property type="match status" value="1"/>
</dbReference>
<dbReference type="PANTHER" id="PTHR46825:SF9">
    <property type="entry name" value="BETA-LACTAMASE-RELATED DOMAIN-CONTAINING PROTEIN"/>
    <property type="match status" value="1"/>
</dbReference>
<feature type="domain" description="Beta-lactamase-related" evidence="1">
    <location>
        <begin position="36"/>
        <end position="371"/>
    </location>
</feature>
<protein>
    <submittedName>
        <fullName evidence="2">Class A beta-lactamase-related serine hydrolase</fullName>
    </submittedName>
</protein>
<dbReference type="InterPro" id="IPR012338">
    <property type="entry name" value="Beta-lactam/transpept-like"/>
</dbReference>
<name>A0A5C7VUP2_9PROT</name>
<evidence type="ECO:0000313" key="2">
    <source>
        <dbReference type="EMBL" id="TXI28285.1"/>
    </source>
</evidence>
<evidence type="ECO:0000259" key="1">
    <source>
        <dbReference type="Pfam" id="PF00144"/>
    </source>
</evidence>
<dbReference type="EMBL" id="SSFX01000054">
    <property type="protein sequence ID" value="TXI28285.1"/>
    <property type="molecule type" value="Genomic_DNA"/>
</dbReference>
<dbReference type="Pfam" id="PF00144">
    <property type="entry name" value="Beta-lactamase"/>
    <property type="match status" value="1"/>
</dbReference>
<dbReference type="InterPro" id="IPR050491">
    <property type="entry name" value="AmpC-like"/>
</dbReference>
<sequence length="485" mass="53186">MTHNLPTYIVNLILMATCSCPVFSATGIARSDMESFDTLIPALMSRWNIPGAAVAVMKEGHLIFARGYGYADKSKNELVMPDSLFRIASISKPITATCVMRLVEQGRISLDTKVFPFLDMGAPSDTRINQITIRNLLEHTGGWDRNISGDPIDNMVSIARSMGVSSPPDPTTFVRYMLNQSLDFNPGSRYAYSNAGYIVLGRVIEKISGQSYESYARSLLSELGITELRIGHGLPAERFLKEVQYYTDPSLSPVTSIYDRAPGTATWSNGGISIESIDAAGGWVGSAVDLVVFASSFVPSASHPLLAQATISEMIAKPSYAAKESTAWYSKGWSYNGGNIFHDGTLPGQGSLLVRTSDGYVWAILINTRPAPLTDDYFADIDRSLWSAIEGVTDWPASSIPFPVSSTQSDCIFRYAEENYSHYFTSTSVFSNYTSGYYYRYYPDTKNYLATSSADQHIWVYGPGFANELTDVGSTSSFLSIAECH</sequence>
<dbReference type="Proteomes" id="UP000321055">
    <property type="component" value="Unassembled WGS sequence"/>
</dbReference>
<gene>
    <name evidence="2" type="ORF">E6Q60_07625</name>
</gene>